<keyword evidence="3" id="KW-0805">Transcription regulation</keyword>
<protein>
    <recommendedName>
        <fullName evidence="7">Zn(2)-C6 fungal-type domain-containing protein</fullName>
    </recommendedName>
</protein>
<dbReference type="GO" id="GO:0000981">
    <property type="term" value="F:DNA-binding transcription factor activity, RNA polymerase II-specific"/>
    <property type="evidence" value="ECO:0007669"/>
    <property type="project" value="InterPro"/>
</dbReference>
<dbReference type="AlphaFoldDB" id="A0A2S5BHE3"/>
<dbReference type="CDD" id="cd00067">
    <property type="entry name" value="GAL4"/>
    <property type="match status" value="1"/>
</dbReference>
<feature type="domain" description="Zn(2)-C6 fungal-type" evidence="7">
    <location>
        <begin position="26"/>
        <end position="54"/>
    </location>
</feature>
<evidence type="ECO:0000256" key="5">
    <source>
        <dbReference type="ARBA" id="ARBA00023242"/>
    </source>
</evidence>
<dbReference type="EMBL" id="PJQD01000007">
    <property type="protein sequence ID" value="POY76198.1"/>
    <property type="molecule type" value="Genomic_DNA"/>
</dbReference>
<dbReference type="PANTHER" id="PTHR47338:SF27">
    <property type="entry name" value="ZN(II)2CYS6 TRANSCRIPTION FACTOR (EUROFUNG)"/>
    <property type="match status" value="1"/>
</dbReference>
<organism evidence="8 9">
    <name type="scientific">Rhodotorula taiwanensis</name>
    <dbReference type="NCBI Taxonomy" id="741276"/>
    <lineage>
        <taxon>Eukaryota</taxon>
        <taxon>Fungi</taxon>
        <taxon>Dikarya</taxon>
        <taxon>Basidiomycota</taxon>
        <taxon>Pucciniomycotina</taxon>
        <taxon>Microbotryomycetes</taxon>
        <taxon>Sporidiobolales</taxon>
        <taxon>Sporidiobolaceae</taxon>
        <taxon>Rhodotorula</taxon>
    </lineage>
</organism>
<dbReference type="OrthoDB" id="2525765at2759"/>
<evidence type="ECO:0000313" key="8">
    <source>
        <dbReference type="EMBL" id="POY76198.1"/>
    </source>
</evidence>
<dbReference type="Proteomes" id="UP000237144">
    <property type="component" value="Unassembled WGS sequence"/>
</dbReference>
<feature type="compositionally biased region" description="Low complexity" evidence="6">
    <location>
        <begin position="7"/>
        <end position="17"/>
    </location>
</feature>
<keyword evidence="2" id="KW-0479">Metal-binding</keyword>
<evidence type="ECO:0000256" key="2">
    <source>
        <dbReference type="ARBA" id="ARBA00022723"/>
    </source>
</evidence>
<dbReference type="PROSITE" id="PS00463">
    <property type="entry name" value="ZN2_CY6_FUNGAL_1"/>
    <property type="match status" value="1"/>
</dbReference>
<feature type="region of interest" description="Disordered" evidence="6">
    <location>
        <begin position="771"/>
        <end position="791"/>
    </location>
</feature>
<proteinExistence type="predicted"/>
<dbReference type="GO" id="GO:0005634">
    <property type="term" value="C:nucleus"/>
    <property type="evidence" value="ECO:0007669"/>
    <property type="project" value="UniProtKB-SubCell"/>
</dbReference>
<comment type="caution">
    <text evidence="8">The sequence shown here is derived from an EMBL/GenBank/DDBJ whole genome shotgun (WGS) entry which is preliminary data.</text>
</comment>
<dbReference type="InterPro" id="IPR050815">
    <property type="entry name" value="TF_fung"/>
</dbReference>
<sequence length="791" mass="85875">MIAGRGTSSATAVTSSADGKRKKPPACDRCKAKRVLCHPNPAGCPRCREKGLECITTPPLRRGRPRKDESAPSPRQRSEQPAAATGIVSDLPYPHIPVSNVGSGLAPTPSQNAVGRPAQILNLSSSVAGSYEPSLNDLRGPVFRADASSSAAMAWQSMPNAGEIDSLARRVSTGLPSLNPELVRHLYDAFRQSPHFDEGLSPFSSLLPSLSSAWCGWQVDRLPRETQALAFACLSIGVLYSYDPSIIGDSPFTSFASLPQDRDLREYGRRRRPAFEEMRDLALRAAKETDVWMEPTIDNAAARALLEAGPSQRTDVLPVPRADELLTLDLRQTRPFLRSYTSHLTHLVSHGAVRPVVPLGLDPADVSHLVSNDAIPQSADYGPAIRTIHLAGAVCAEIGRGTITASQEDQDIISETTERPSVRRVEQQYRIALAAPVRDQWPEAHTICLLYIATARTLVNEVLAPHRRRAPVDVAALVRNFEAILALQSVSRLHTQVWDRIIARTAAASTDAQAQDPIRSSVLFPHIARRRVRWTRLLAAQAVGRFGAFVWATLVVPFVTEVTRRASQASTRRPDEPFKAQHDRVQLELLLQQSRALVPHAVEAQVKLWERSPSLALLALTRPIGLVETFELWIDLVEAGHLVGIPHLASSAAKALRLGGWVHSSTRIDLLIDRLDSVSLHAAPPIVIEAESARLYEMLSGPDPFTGPLPPTPPLDLEALLAEAVASADATGPLPALPLATDYTEATLALDNVGMLDLTEPFLFGETMSASDASPLSTWPPEAWSDSSLAL</sequence>
<evidence type="ECO:0000256" key="3">
    <source>
        <dbReference type="ARBA" id="ARBA00023015"/>
    </source>
</evidence>
<evidence type="ECO:0000256" key="4">
    <source>
        <dbReference type="ARBA" id="ARBA00023163"/>
    </source>
</evidence>
<evidence type="ECO:0000256" key="6">
    <source>
        <dbReference type="SAM" id="MobiDB-lite"/>
    </source>
</evidence>
<accession>A0A2S5BHE3</accession>
<dbReference type="Gene3D" id="4.10.240.10">
    <property type="entry name" value="Zn(2)-C6 fungal-type DNA-binding domain"/>
    <property type="match status" value="1"/>
</dbReference>
<dbReference type="InterPro" id="IPR036864">
    <property type="entry name" value="Zn2-C6_fun-type_DNA-bd_sf"/>
</dbReference>
<dbReference type="STRING" id="741276.A0A2S5BHE3"/>
<keyword evidence="5" id="KW-0539">Nucleus</keyword>
<reference evidence="8 9" key="1">
    <citation type="journal article" date="2018" name="Front. Microbiol.">
        <title>Prospects for Fungal Bioremediation of Acidic Radioactive Waste Sites: Characterization and Genome Sequence of Rhodotorula taiwanensis MD1149.</title>
        <authorList>
            <person name="Tkavc R."/>
            <person name="Matrosova V.Y."/>
            <person name="Grichenko O.E."/>
            <person name="Gostincar C."/>
            <person name="Volpe R.P."/>
            <person name="Klimenkova P."/>
            <person name="Gaidamakova E.K."/>
            <person name="Zhou C.E."/>
            <person name="Stewart B.J."/>
            <person name="Lyman M.G."/>
            <person name="Malfatti S.A."/>
            <person name="Rubinfeld B."/>
            <person name="Courtot M."/>
            <person name="Singh J."/>
            <person name="Dalgard C.L."/>
            <person name="Hamilton T."/>
            <person name="Frey K.G."/>
            <person name="Gunde-Cimerman N."/>
            <person name="Dugan L."/>
            <person name="Daly M.J."/>
        </authorList>
    </citation>
    <scope>NUCLEOTIDE SEQUENCE [LARGE SCALE GENOMIC DNA]</scope>
    <source>
        <strain evidence="8 9">MD1149</strain>
    </source>
</reference>
<keyword evidence="4" id="KW-0804">Transcription</keyword>
<dbReference type="SUPFAM" id="SSF57701">
    <property type="entry name" value="Zn2/Cys6 DNA-binding domain"/>
    <property type="match status" value="1"/>
</dbReference>
<feature type="region of interest" description="Disordered" evidence="6">
    <location>
        <begin position="56"/>
        <end position="90"/>
    </location>
</feature>
<evidence type="ECO:0000313" key="9">
    <source>
        <dbReference type="Proteomes" id="UP000237144"/>
    </source>
</evidence>
<comment type="subcellular location">
    <subcellularLocation>
        <location evidence="1">Nucleus</location>
    </subcellularLocation>
</comment>
<evidence type="ECO:0000259" key="7">
    <source>
        <dbReference type="PROSITE" id="PS00463"/>
    </source>
</evidence>
<gene>
    <name evidence="8" type="ORF">BMF94_0718</name>
</gene>
<evidence type="ECO:0000256" key="1">
    <source>
        <dbReference type="ARBA" id="ARBA00004123"/>
    </source>
</evidence>
<name>A0A2S5BHE3_9BASI</name>
<keyword evidence="9" id="KW-1185">Reference proteome</keyword>
<dbReference type="PANTHER" id="PTHR47338">
    <property type="entry name" value="ZN(II)2CYS6 TRANSCRIPTION FACTOR (EUROFUNG)-RELATED"/>
    <property type="match status" value="1"/>
</dbReference>
<dbReference type="GO" id="GO:0008270">
    <property type="term" value="F:zinc ion binding"/>
    <property type="evidence" value="ECO:0007669"/>
    <property type="project" value="InterPro"/>
</dbReference>
<dbReference type="InterPro" id="IPR001138">
    <property type="entry name" value="Zn2Cys6_DnaBD"/>
</dbReference>
<feature type="region of interest" description="Disordered" evidence="6">
    <location>
        <begin position="1"/>
        <end position="30"/>
    </location>
</feature>